<evidence type="ECO:0000256" key="1">
    <source>
        <dbReference type="SAM" id="MobiDB-lite"/>
    </source>
</evidence>
<feature type="non-terminal residue" evidence="4">
    <location>
        <position position="285"/>
    </location>
</feature>
<accession>A0A851NWU6</accession>
<dbReference type="PANTHER" id="PTHR45828:SF43">
    <property type="entry name" value="REELIN DOMAIN-CONTAINING PROTEIN"/>
    <property type="match status" value="1"/>
</dbReference>
<dbReference type="Pfam" id="PF02014">
    <property type="entry name" value="Reeler"/>
    <property type="match status" value="1"/>
</dbReference>
<dbReference type="InterPro" id="IPR002861">
    <property type="entry name" value="Reeler_dom"/>
</dbReference>
<feature type="chain" id="PRO_5032824293" evidence="2">
    <location>
        <begin position="22"/>
        <end position="285"/>
    </location>
</feature>
<feature type="domain" description="Reelin" evidence="3">
    <location>
        <begin position="12"/>
        <end position="178"/>
    </location>
</feature>
<feature type="region of interest" description="Disordered" evidence="1">
    <location>
        <begin position="244"/>
        <end position="285"/>
    </location>
</feature>
<protein>
    <submittedName>
        <fullName evidence="4">FRRS1 reductase</fullName>
    </submittedName>
</protein>
<evidence type="ECO:0000256" key="2">
    <source>
        <dbReference type="SAM" id="SignalP"/>
    </source>
</evidence>
<dbReference type="PANTHER" id="PTHR45828">
    <property type="entry name" value="CYTOCHROME B561/FERRIC REDUCTASE TRANSMEMBRANE"/>
    <property type="match status" value="1"/>
</dbReference>
<evidence type="ECO:0000259" key="3">
    <source>
        <dbReference type="PROSITE" id="PS51019"/>
    </source>
</evidence>
<name>A0A851NWU6_9GALL</name>
<dbReference type="AlphaFoldDB" id="A0A851NWU6"/>
<organism evidence="4 5">
    <name type="scientific">Penelope pileata</name>
    <dbReference type="NCBI Taxonomy" id="1118817"/>
    <lineage>
        <taxon>Eukaryota</taxon>
        <taxon>Metazoa</taxon>
        <taxon>Chordata</taxon>
        <taxon>Craniata</taxon>
        <taxon>Vertebrata</taxon>
        <taxon>Euteleostomi</taxon>
        <taxon>Archelosauria</taxon>
        <taxon>Archosauria</taxon>
        <taxon>Dinosauria</taxon>
        <taxon>Saurischia</taxon>
        <taxon>Theropoda</taxon>
        <taxon>Coelurosauria</taxon>
        <taxon>Aves</taxon>
        <taxon>Neognathae</taxon>
        <taxon>Galloanserae</taxon>
        <taxon>Galliformes</taxon>
        <taxon>Cracidae</taxon>
        <taxon>Penelope</taxon>
    </lineage>
</organism>
<feature type="signal peptide" evidence="2">
    <location>
        <begin position="1"/>
        <end position="21"/>
    </location>
</feature>
<sequence length="285" mass="30328">MGRCFSLVFVLCGIFLPRIFGFPQTNTSIDCDSLLPNYETEPQTSAPPYIIAVSFDSFEPGNEIQVTLEALKGVGFKGFNLQAREIEGDVPVGTFKITDPNTKGLECRNTTNSAVSQANSDVKQKITTTWIAPNDVRDLQFIATVVQDIEKFWVGIQSKTLTSTHSKSVNGTGKSKRKLMIEIECSKRGGTYTRQGGCVVVQPSGSSQNSYSSGQGGVVYTISKSGCAPGGAANAYSQSACKDSASSYGSLTYGQSVPSSSSDSSKKIVVIPHSNPFPPVVSSLS</sequence>
<keyword evidence="2" id="KW-0732">Signal</keyword>
<reference evidence="4" key="1">
    <citation type="submission" date="2019-09" db="EMBL/GenBank/DDBJ databases">
        <title>Bird 10,000 Genomes (B10K) Project - Family phase.</title>
        <authorList>
            <person name="Zhang G."/>
        </authorList>
    </citation>
    <scope>NUCLEOTIDE SEQUENCE</scope>
    <source>
        <strain evidence="4">B10K-DU-001-08</strain>
        <tissue evidence="4">Muscle</tissue>
    </source>
</reference>
<keyword evidence="5" id="KW-1185">Reference proteome</keyword>
<comment type="caution">
    <text evidence="4">The sequence shown here is derived from an EMBL/GenBank/DDBJ whole genome shotgun (WGS) entry which is preliminary data.</text>
</comment>
<dbReference type="EMBL" id="WBMW01004117">
    <property type="protein sequence ID" value="NXC46801.1"/>
    <property type="molecule type" value="Genomic_DNA"/>
</dbReference>
<evidence type="ECO:0000313" key="4">
    <source>
        <dbReference type="EMBL" id="NXC46801.1"/>
    </source>
</evidence>
<dbReference type="GO" id="GO:0016020">
    <property type="term" value="C:membrane"/>
    <property type="evidence" value="ECO:0007669"/>
    <property type="project" value="TreeGrafter"/>
</dbReference>
<dbReference type="Gene3D" id="2.60.40.4060">
    <property type="entry name" value="Reeler domain"/>
    <property type="match status" value="1"/>
</dbReference>
<proteinExistence type="predicted"/>
<dbReference type="CDD" id="cd08544">
    <property type="entry name" value="Reeler"/>
    <property type="match status" value="1"/>
</dbReference>
<dbReference type="OrthoDB" id="2419613at2759"/>
<gene>
    <name evidence="4" type="primary">Frrs1_0</name>
    <name evidence="4" type="ORF">PENPIL_R02765</name>
</gene>
<dbReference type="InterPro" id="IPR042307">
    <property type="entry name" value="Reeler_sf"/>
</dbReference>
<dbReference type="Proteomes" id="UP000613066">
    <property type="component" value="Unassembled WGS sequence"/>
</dbReference>
<dbReference type="InterPro" id="IPR051237">
    <property type="entry name" value="Ferric-chelate_Red/DefProt"/>
</dbReference>
<feature type="compositionally biased region" description="Polar residues" evidence="1">
    <location>
        <begin position="244"/>
        <end position="255"/>
    </location>
</feature>
<evidence type="ECO:0000313" key="5">
    <source>
        <dbReference type="Proteomes" id="UP000613066"/>
    </source>
</evidence>
<feature type="non-terminal residue" evidence="4">
    <location>
        <position position="1"/>
    </location>
</feature>
<feature type="compositionally biased region" description="Low complexity" evidence="1">
    <location>
        <begin position="256"/>
        <end position="272"/>
    </location>
</feature>
<dbReference type="PROSITE" id="PS51019">
    <property type="entry name" value="REELIN"/>
    <property type="match status" value="1"/>
</dbReference>